<evidence type="ECO:0000313" key="3">
    <source>
        <dbReference type="Proteomes" id="UP000294593"/>
    </source>
</evidence>
<organism evidence="2 3">
    <name type="scientific">Aquabacterium commune</name>
    <dbReference type="NCBI Taxonomy" id="70586"/>
    <lineage>
        <taxon>Bacteria</taxon>
        <taxon>Pseudomonadati</taxon>
        <taxon>Pseudomonadota</taxon>
        <taxon>Betaproteobacteria</taxon>
        <taxon>Burkholderiales</taxon>
        <taxon>Aquabacterium</taxon>
    </lineage>
</organism>
<dbReference type="OrthoDB" id="9781481at2"/>
<dbReference type="InterPro" id="IPR011704">
    <property type="entry name" value="ATPase_dyneun-rel_AAA"/>
</dbReference>
<dbReference type="InterPro" id="IPR052934">
    <property type="entry name" value="Methyl-DNA_Rec/Restrict_Enz"/>
</dbReference>
<comment type="caution">
    <text evidence="2">The sequence shown here is derived from an EMBL/GenBank/DDBJ whole genome shotgun (WGS) entry which is preliminary data.</text>
</comment>
<sequence length="861" mass="96495">MSLSIVEREKLWDDFLAVWPAERLANMTLDDYTKAKDKDCFTFWLEERTEALGSIWGGSAFKFGIYARKNLTEKSGDAYTRYGATHAWSAKYGATEAEAFENVRKAIMQVALAASLGDLQGVENADLGPVIKWKIAFLYQDRKHQALLGVLNARDLCAALGRFGTSKDAMPALQAEARLRFNQPSTLEASEACWDARTAWLQQHTLAAQIQTEIDADPLRFEFRHQTMKMVGARIKESARPFAFSRDDKTVTLFAPAGAWVSACPQLVRREYKAHDTRSSNLGTCCPEANQGHEAVALKLNSMQDFEHFLAAYNGQAETNINVRGNGDLTEMDMPIRTLPRNQILFGPPGTGKTHGLIEEALHILDPQVFASVASLGARETRAKLKARFDQLKEDGRIAFVTFHQSFSYEDFVEGIRAVPPEASKASLGGVQYKVEDGVFLTLCDNARRNRTLDEQAQIRQDAVVWKMSIGESNGEMDTRQHCFDHDEARIGWPQAGDLSVPGLNFADAAHNLGPKEQASLENFSRNMEPGDVVVCLATKRSISAVGVVIGPYEHTPTVPGKVRPDYVHRLPVKWLWKGIDFDIVNLNAGKQLTLQTVYELSRIRWPDLYDALTKAGLKPKVEVAKAAQAPLPHVLIIDEINRGNVSRIFGELITLIEDSKRDGQPESLSTTLPYSRRPFSVPDNVYLLGTMNTADRSLASMDVALRRRFSFKAMTPRPDHLAGVLVEGQVPVEHLLSKINLRIEALLGPDYLLGHAWFMPLKEDKSLARLSEIFRRQVLPQLQEYFFDDWTRIRWVLNDHRKTGRDEYCFIRSRGVDASDLFGSDVQVSPRPLWEVNAEAFKHVGTYLATIDMSALEPDA</sequence>
<name>A0A4R6RD35_9BURK</name>
<feature type="domain" description="ATPase dynein-related AAA" evidence="1">
    <location>
        <begin position="624"/>
        <end position="710"/>
    </location>
</feature>
<dbReference type="RefSeq" id="WP_133608259.1">
    <property type="nucleotide sequence ID" value="NZ_SNXW01000004.1"/>
</dbReference>
<dbReference type="Proteomes" id="UP000294593">
    <property type="component" value="Unassembled WGS sequence"/>
</dbReference>
<proteinExistence type="predicted"/>
<dbReference type="EMBL" id="SNXW01000004">
    <property type="protein sequence ID" value="TDP83627.1"/>
    <property type="molecule type" value="Genomic_DNA"/>
</dbReference>
<dbReference type="Pfam" id="PF07728">
    <property type="entry name" value="AAA_5"/>
    <property type="match status" value="1"/>
</dbReference>
<dbReference type="GO" id="GO:0016887">
    <property type="term" value="F:ATP hydrolysis activity"/>
    <property type="evidence" value="ECO:0007669"/>
    <property type="project" value="InterPro"/>
</dbReference>
<dbReference type="PANTHER" id="PTHR37291">
    <property type="entry name" value="5-METHYLCYTOSINE-SPECIFIC RESTRICTION ENZYME B"/>
    <property type="match status" value="1"/>
</dbReference>
<dbReference type="GO" id="GO:0005524">
    <property type="term" value="F:ATP binding"/>
    <property type="evidence" value="ECO:0007669"/>
    <property type="project" value="InterPro"/>
</dbReference>
<gene>
    <name evidence="2" type="ORF">EV672_1045</name>
</gene>
<evidence type="ECO:0000259" key="1">
    <source>
        <dbReference type="Pfam" id="PF07728"/>
    </source>
</evidence>
<dbReference type="PANTHER" id="PTHR37291:SF1">
    <property type="entry name" value="TYPE IV METHYL-DIRECTED RESTRICTION ENZYME ECOKMCRB SUBUNIT"/>
    <property type="match status" value="1"/>
</dbReference>
<dbReference type="Gene3D" id="3.40.50.300">
    <property type="entry name" value="P-loop containing nucleotide triphosphate hydrolases"/>
    <property type="match status" value="1"/>
</dbReference>
<dbReference type="InterPro" id="IPR027417">
    <property type="entry name" value="P-loop_NTPase"/>
</dbReference>
<keyword evidence="3" id="KW-1185">Reference proteome</keyword>
<dbReference type="AlphaFoldDB" id="A0A4R6RD35"/>
<evidence type="ECO:0000313" key="2">
    <source>
        <dbReference type="EMBL" id="TDP83627.1"/>
    </source>
</evidence>
<dbReference type="SUPFAM" id="SSF52540">
    <property type="entry name" value="P-loop containing nucleoside triphosphate hydrolases"/>
    <property type="match status" value="1"/>
</dbReference>
<protein>
    <submittedName>
        <fullName evidence="2">5-methylcytosine-specific restriction protein B</fullName>
    </submittedName>
</protein>
<accession>A0A4R6RD35</accession>
<reference evidence="2 3" key="1">
    <citation type="submission" date="2019-03" db="EMBL/GenBank/DDBJ databases">
        <title>Genomic Encyclopedia of Type Strains, Phase IV (KMG-IV): sequencing the most valuable type-strain genomes for metagenomic binning, comparative biology and taxonomic classification.</title>
        <authorList>
            <person name="Goeker M."/>
        </authorList>
    </citation>
    <scope>NUCLEOTIDE SEQUENCE [LARGE SCALE GENOMIC DNA]</scope>
    <source>
        <strain evidence="2 3">DSM 11901</strain>
    </source>
</reference>